<keyword evidence="11" id="KW-0472">Membrane</keyword>
<dbReference type="InterPro" id="IPR036772">
    <property type="entry name" value="SRCR-like_dom_sf"/>
</dbReference>
<dbReference type="RefSeq" id="XP_030853977.1">
    <property type="nucleotide sequence ID" value="XM_030998117.1"/>
</dbReference>
<evidence type="ECO:0000256" key="2">
    <source>
        <dbReference type="ARBA" id="ARBA00022729"/>
    </source>
</evidence>
<dbReference type="InterPro" id="IPR042235">
    <property type="entry name" value="ZP-C_dom"/>
</dbReference>
<evidence type="ECO:0000256" key="5">
    <source>
        <dbReference type="ARBA" id="ARBA00023180"/>
    </source>
</evidence>
<evidence type="ECO:0000256" key="8">
    <source>
        <dbReference type="ARBA" id="ARBA00047200"/>
    </source>
</evidence>
<keyword evidence="4 9" id="KW-1015">Disulfide bond</keyword>
<dbReference type="PROSITE" id="PS00420">
    <property type="entry name" value="SRCR_1"/>
    <property type="match status" value="1"/>
</dbReference>
<dbReference type="InterPro" id="IPR035914">
    <property type="entry name" value="Sperma_CUB_dom_sf"/>
</dbReference>
<dbReference type="SUPFAM" id="SSF56487">
    <property type="entry name" value="SRCR-like"/>
    <property type="match status" value="1"/>
</dbReference>
<dbReference type="OrthoDB" id="2015116at2759"/>
<dbReference type="Pfam" id="PF00100">
    <property type="entry name" value="Zona_pellucida"/>
    <property type="match status" value="1"/>
</dbReference>
<dbReference type="PROSITE" id="PS01180">
    <property type="entry name" value="CUB"/>
    <property type="match status" value="4"/>
</dbReference>
<feature type="region of interest" description="Disordered" evidence="10">
    <location>
        <begin position="1267"/>
        <end position="1311"/>
    </location>
</feature>
<evidence type="ECO:0000259" key="15">
    <source>
        <dbReference type="PROSITE" id="PS51034"/>
    </source>
</evidence>
<dbReference type="PANTHER" id="PTHR14002:SF43">
    <property type="entry name" value="DELTA-LIKE PROTEIN"/>
    <property type="match status" value="1"/>
</dbReference>
<feature type="disulfide bond" evidence="9">
    <location>
        <begin position="972"/>
        <end position="982"/>
    </location>
</feature>
<keyword evidence="3" id="KW-0653">Protein transport</keyword>
<dbReference type="InterPro" id="IPR048290">
    <property type="entry name" value="ZP_chr"/>
</dbReference>
<evidence type="ECO:0000259" key="13">
    <source>
        <dbReference type="PROSITE" id="PS01180"/>
    </source>
</evidence>
<evidence type="ECO:0000256" key="3">
    <source>
        <dbReference type="ARBA" id="ARBA00022927"/>
    </source>
</evidence>
<dbReference type="SMART" id="SM00241">
    <property type="entry name" value="ZP"/>
    <property type="match status" value="1"/>
</dbReference>
<proteinExistence type="predicted"/>
<dbReference type="GO" id="GO:0015031">
    <property type="term" value="P:protein transport"/>
    <property type="evidence" value="ECO:0007669"/>
    <property type="project" value="UniProtKB-KW"/>
</dbReference>
<organism evidence="16 17">
    <name type="scientific">Strongylocentrotus purpuratus</name>
    <name type="common">Purple sea urchin</name>
    <dbReference type="NCBI Taxonomy" id="7668"/>
    <lineage>
        <taxon>Eukaryota</taxon>
        <taxon>Metazoa</taxon>
        <taxon>Echinodermata</taxon>
        <taxon>Eleutherozoa</taxon>
        <taxon>Echinozoa</taxon>
        <taxon>Echinoidea</taxon>
        <taxon>Euechinoidea</taxon>
        <taxon>Echinacea</taxon>
        <taxon>Camarodonta</taxon>
        <taxon>Echinidea</taxon>
        <taxon>Strongylocentrotidae</taxon>
        <taxon>Strongylocentrotus</taxon>
    </lineage>
</organism>
<evidence type="ECO:0000256" key="7">
    <source>
        <dbReference type="ARBA" id="ARBA00047197"/>
    </source>
</evidence>
<dbReference type="SUPFAM" id="SSF49854">
    <property type="entry name" value="Spermadhesin, CUB domain"/>
    <property type="match status" value="7"/>
</dbReference>
<dbReference type="Pfam" id="PF00431">
    <property type="entry name" value="CUB"/>
    <property type="match status" value="2"/>
</dbReference>
<dbReference type="PROSITE" id="PS50287">
    <property type="entry name" value="SRCR_2"/>
    <property type="match status" value="1"/>
</dbReference>
<dbReference type="KEGG" id="spu:579324"/>
<dbReference type="InterPro" id="IPR000859">
    <property type="entry name" value="CUB_dom"/>
</dbReference>
<keyword evidence="5" id="KW-0325">Glycoprotein</keyword>
<name>A0A7M7PSW7_STRPU</name>
<dbReference type="InterPro" id="IPR001507">
    <property type="entry name" value="ZP_dom"/>
</dbReference>
<protein>
    <recommendedName>
        <fullName evidence="7">Scavenger receptor cysteine-rich domain-containing protein DMBT1</fullName>
    </recommendedName>
    <alternativeName>
        <fullName evidence="8">Deleted in malignant brain tumors 1 protein</fullName>
    </alternativeName>
    <alternativeName>
        <fullName evidence="6">Hensin</fullName>
    </alternativeName>
</protein>
<feature type="domain" description="CUB" evidence="13">
    <location>
        <begin position="783"/>
        <end position="894"/>
    </location>
</feature>
<dbReference type="EnsemblMetazoa" id="XM_030998117">
    <property type="protein sequence ID" value="XP_030853977"/>
    <property type="gene ID" value="LOC579324"/>
</dbReference>
<dbReference type="PRINTS" id="PR00258">
    <property type="entry name" value="SPERACTRCPTR"/>
</dbReference>
<keyword evidence="1" id="KW-0813">Transport</keyword>
<evidence type="ECO:0000313" key="16">
    <source>
        <dbReference type="EnsemblMetazoa" id="XP_030853977"/>
    </source>
</evidence>
<dbReference type="Gene3D" id="2.60.40.4100">
    <property type="entry name" value="Zona pellucida, ZP-C domain"/>
    <property type="match status" value="1"/>
</dbReference>
<feature type="domain" description="ZP" evidence="15">
    <location>
        <begin position="1010"/>
        <end position="1259"/>
    </location>
</feature>
<feature type="chain" id="PRO_5029915517" description="Scavenger receptor cysteine-rich domain-containing protein DMBT1" evidence="12">
    <location>
        <begin position="23"/>
        <end position="1364"/>
    </location>
</feature>
<dbReference type="CDD" id="cd00041">
    <property type="entry name" value="CUB"/>
    <property type="match status" value="2"/>
</dbReference>
<evidence type="ECO:0000256" key="12">
    <source>
        <dbReference type="SAM" id="SignalP"/>
    </source>
</evidence>
<dbReference type="Pfam" id="PF00530">
    <property type="entry name" value="SRCR"/>
    <property type="match status" value="1"/>
</dbReference>
<dbReference type="PANTHER" id="PTHR14002">
    <property type="entry name" value="ENDOGLIN/TGF-BETA RECEPTOR TYPE III"/>
    <property type="match status" value="1"/>
</dbReference>
<evidence type="ECO:0000256" key="6">
    <source>
        <dbReference type="ARBA" id="ARBA00030560"/>
    </source>
</evidence>
<dbReference type="GeneID" id="579324"/>
<feature type="compositionally biased region" description="Basic and acidic residues" evidence="10">
    <location>
        <begin position="1351"/>
        <end position="1364"/>
    </location>
</feature>
<dbReference type="GO" id="GO:0016020">
    <property type="term" value="C:membrane"/>
    <property type="evidence" value="ECO:0007669"/>
    <property type="project" value="InterPro"/>
</dbReference>
<feature type="domain" description="SRCR" evidence="14">
    <location>
        <begin position="903"/>
        <end position="1004"/>
    </location>
</feature>
<feature type="region of interest" description="Disordered" evidence="10">
    <location>
        <begin position="1342"/>
        <end position="1364"/>
    </location>
</feature>
<keyword evidence="2 12" id="KW-0732">Signal</keyword>
<dbReference type="Gene3D" id="2.60.120.290">
    <property type="entry name" value="Spermadhesin, CUB domain"/>
    <property type="match status" value="6"/>
</dbReference>
<accession>A0A7M7PSW7</accession>
<feature type="compositionally biased region" description="Polar residues" evidence="10">
    <location>
        <begin position="1276"/>
        <end position="1285"/>
    </location>
</feature>
<dbReference type="FunFam" id="3.10.250.10:FF:000011">
    <property type="entry name" value="Scavenger receptor class A member 5"/>
    <property type="match status" value="1"/>
</dbReference>
<reference evidence="17" key="1">
    <citation type="submission" date="2015-02" db="EMBL/GenBank/DDBJ databases">
        <title>Genome sequencing for Strongylocentrotus purpuratus.</title>
        <authorList>
            <person name="Murali S."/>
            <person name="Liu Y."/>
            <person name="Vee V."/>
            <person name="English A."/>
            <person name="Wang M."/>
            <person name="Skinner E."/>
            <person name="Han Y."/>
            <person name="Muzny D.M."/>
            <person name="Worley K.C."/>
            <person name="Gibbs R.A."/>
        </authorList>
    </citation>
    <scope>NUCLEOTIDE SEQUENCE</scope>
</reference>
<dbReference type="SMART" id="SM00202">
    <property type="entry name" value="SR"/>
    <property type="match status" value="1"/>
</dbReference>
<dbReference type="InterPro" id="IPR055356">
    <property type="entry name" value="ZP-N"/>
</dbReference>
<dbReference type="Proteomes" id="UP000007110">
    <property type="component" value="Unassembled WGS sequence"/>
</dbReference>
<dbReference type="Gene3D" id="3.10.250.10">
    <property type="entry name" value="SRCR-like domain"/>
    <property type="match status" value="1"/>
</dbReference>
<dbReference type="OMA" id="DCRWYFS"/>
<comment type="caution">
    <text evidence="9">Lacks conserved residue(s) required for the propagation of feature annotation.</text>
</comment>
<evidence type="ECO:0000256" key="11">
    <source>
        <dbReference type="SAM" id="Phobius"/>
    </source>
</evidence>
<dbReference type="PRINTS" id="PR00023">
    <property type="entry name" value="ZPELLUCIDA"/>
</dbReference>
<evidence type="ECO:0000259" key="14">
    <source>
        <dbReference type="PROSITE" id="PS50287"/>
    </source>
</evidence>
<sequence length="1364" mass="148264">MATHLTFFHVGLLIFLFQSVCSENNNGQQTITPYCDGFLTLHDTELSYQIRVPTFPFGFGDPGNKCHWYFYAPPGDVIKLEVVDLAIGQNESLTIFDGNEMISGTGIDIKNYFEHDFVSESNSLTIRLESGPVFKGTAVLHVMLLKRKSKGAGILSANPSQCGGVITLDQSTPSIELEATNQEAGSYPAYCSWQIVTPPSTVAVLRFLEVRLEFYDNFMVADSMGNRLAEFFNIHSVPYEVVSDSNQILCLFDAHEVHSASYIRFEVYFNETTTISDEEAIYLMSGGHISLNEDLPSVSFQTNDFSSELSVYFGSYWFIKGPTGSKLSIEISDMDTGPGVYLDVRSGLNSPIASLSGNFALDPIMTFDNTAVIWMYSQWRDPGQGITVNVSIADDFSVDPSNTLSSCGGYITLDPTHLPSLSFSSPNYGLPIDQYTVCYWYFTSPPGTSVRLEFTDIQTQSGYVYVFDSVNNPAPTVSSIAGEGVLPPFHSSANGVSVLYNDLSDNTNGRGLLARVSIIDANTPRPETSCGGQINLNVSQSAIKTPWYNTPSAVLATTLCYWYITCQADKVISFQVNDMQTLDASLTVYDSVAALQKEVAIVKGDTLLTPFYSSGPGVTIAFVDLPSSYVERGFSAIATISDPFTWDESTIMTSCGGSISMYSTSTSLTFTTPSYPSLQPTGFFDCRWYFSGQDDMVYTLEVVDLDTASTTSFYVFDAGDAVTGSQVADLSGNNLATTVVGSKNALFARFYDSSMTDTARGLKAKVTLSVPPNWDDSSTFASCGGGIPLDFDTRTFLFTTPNYPDTNGDHFDCRWYVKCPSDTIVSVQFVDFQTDSNSFLSLHDGSSISDPELLRASGSVYPAVVNATGNAMALRFLSSRATTGRGASIIVTFLGGNAPTSDIRLVGGSGPHEGRVELYHDYIWGTVCDDDWGLEDATVVCRMLGYRTVISVWSRAYFGSGTGQIWLDDLQCSGDEKHVIECTHAMPTGTNNCGHSEDAGVTCGEGADITCESNSMTVLIDRVLLASGDGASDVSLVDDSCLGYDHDSVRVAVSTSFDDCGTTMEETEDSIIFSNVITYFEPRSQHGETVTRDAILRIPVTCSFDRHVILGNTYRPQVGVVSFTEVGFGNFSLDLGRYTNASFADRVTDESKILVGEPVFFAVNLTAVTDVTLLIESCWATPHPYPFDQAKYHIITDGCAKDPTVEFYDGILNNPLMSAFSVQAFGFVGEYDQVFIHCEVLVCDNGDSTSRCAQGCVRNRARRAAASTQARGSSSQPHTISNGPLSPQRERRRVDGLGHAKTSAGNTDHADDMNRMVAMSVSGILLAAGVMIAYVTFSKGQRKSKGYQKLPIEDRSDDDAVAKA</sequence>
<keyword evidence="11" id="KW-1133">Transmembrane helix</keyword>
<dbReference type="Gene3D" id="2.60.40.3210">
    <property type="entry name" value="Zona pellucida, ZP-N domain"/>
    <property type="match status" value="1"/>
</dbReference>
<dbReference type="InParanoid" id="A0A7M7PSW7"/>
<evidence type="ECO:0000256" key="4">
    <source>
        <dbReference type="ARBA" id="ARBA00023157"/>
    </source>
</evidence>
<keyword evidence="11" id="KW-0812">Transmembrane</keyword>
<feature type="domain" description="CUB" evidence="13">
    <location>
        <begin position="162"/>
        <end position="272"/>
    </location>
</feature>
<dbReference type="InterPro" id="IPR055355">
    <property type="entry name" value="ZP-C"/>
</dbReference>
<feature type="compositionally biased region" description="Basic and acidic residues" evidence="10">
    <location>
        <begin position="1288"/>
        <end position="1298"/>
    </location>
</feature>
<evidence type="ECO:0000313" key="17">
    <source>
        <dbReference type="Proteomes" id="UP000007110"/>
    </source>
</evidence>
<evidence type="ECO:0000256" key="9">
    <source>
        <dbReference type="PROSITE-ProRule" id="PRU00196"/>
    </source>
</evidence>
<reference evidence="16" key="2">
    <citation type="submission" date="2021-01" db="UniProtKB">
        <authorList>
            <consortium name="EnsemblMetazoa"/>
        </authorList>
    </citation>
    <scope>IDENTIFICATION</scope>
</reference>
<feature type="signal peptide" evidence="12">
    <location>
        <begin position="1"/>
        <end position="22"/>
    </location>
</feature>
<feature type="transmembrane region" description="Helical" evidence="11">
    <location>
        <begin position="1316"/>
        <end position="1337"/>
    </location>
</feature>
<feature type="domain" description="CUB" evidence="13">
    <location>
        <begin position="655"/>
        <end position="769"/>
    </location>
</feature>
<dbReference type="InterPro" id="IPR001190">
    <property type="entry name" value="SRCR"/>
</dbReference>
<dbReference type="PROSITE" id="PS51034">
    <property type="entry name" value="ZP_2"/>
    <property type="match status" value="1"/>
</dbReference>
<feature type="domain" description="CUB" evidence="13">
    <location>
        <begin position="407"/>
        <end position="519"/>
    </location>
</feature>
<evidence type="ECO:0000256" key="1">
    <source>
        <dbReference type="ARBA" id="ARBA00022448"/>
    </source>
</evidence>
<keyword evidence="17" id="KW-1185">Reference proteome</keyword>
<evidence type="ECO:0000256" key="10">
    <source>
        <dbReference type="SAM" id="MobiDB-lite"/>
    </source>
</evidence>
<dbReference type="Pfam" id="PF23344">
    <property type="entry name" value="ZP-N"/>
    <property type="match status" value="1"/>
</dbReference>
<dbReference type="SMART" id="SM00042">
    <property type="entry name" value="CUB"/>
    <property type="match status" value="5"/>
</dbReference>